<dbReference type="InterPro" id="IPR007374">
    <property type="entry name" value="ASCH_domain"/>
</dbReference>
<evidence type="ECO:0000313" key="2">
    <source>
        <dbReference type="EMBL" id="AKK10802.1"/>
    </source>
</evidence>
<dbReference type="Proteomes" id="UP000035548">
    <property type="component" value="Chromosome"/>
</dbReference>
<name>A0A0G3HI45_9CORY</name>
<dbReference type="OrthoDB" id="9795347at2"/>
<proteinExistence type="predicted"/>
<dbReference type="KEGG" id="cut:CUTER_03980"/>
<sequence>MLTPTLRRFVADARRHAAVHDSNSDSDATTVAVLTSSNRIQFGHTELPATVPDDPPAACVVLRSPYGDVVAPPARIRDELRRRSPNAVCVLRDAAGLYPCPVSDVEPEPPYDGPQRINMWEGYLDSVAAKTKQQTIRVDDPFHVGPAVIEFDHADGSVTRLPAVVTAVEASQRSALTDAIARADGFHDLAELNAALDHHYPGLGADEELDIVTFRLC</sequence>
<evidence type="ECO:0000313" key="3">
    <source>
        <dbReference type="Proteomes" id="UP000035548"/>
    </source>
</evidence>
<accession>A0A0G3HI45</accession>
<organism evidence="2 3">
    <name type="scientific">Corynebacterium uterequi</name>
    <dbReference type="NCBI Taxonomy" id="1072256"/>
    <lineage>
        <taxon>Bacteria</taxon>
        <taxon>Bacillati</taxon>
        <taxon>Actinomycetota</taxon>
        <taxon>Actinomycetes</taxon>
        <taxon>Mycobacteriales</taxon>
        <taxon>Corynebacteriaceae</taxon>
        <taxon>Corynebacterium</taxon>
    </lineage>
</organism>
<dbReference type="RefSeq" id="WP_047259311.1">
    <property type="nucleotide sequence ID" value="NZ_CP011546.1"/>
</dbReference>
<dbReference type="Gene3D" id="2.30.130.30">
    <property type="entry name" value="Hypothetical protein"/>
    <property type="match status" value="1"/>
</dbReference>
<dbReference type="PATRIC" id="fig|1072256.5.peg.790"/>
<reference evidence="3" key="2">
    <citation type="submission" date="2015-05" db="EMBL/GenBank/DDBJ databases">
        <title>Complete genome sequence of Corynebacterium uterequi DSM 45634, isolated from the uterus of a maiden mare.</title>
        <authorList>
            <person name="Ruckert C."/>
            <person name="Albersmeier A."/>
            <person name="Winkler A."/>
            <person name="Tauch A."/>
        </authorList>
    </citation>
    <scope>NUCLEOTIDE SEQUENCE [LARGE SCALE GENOMIC DNA]</scope>
    <source>
        <strain evidence="3">DSM 45634</strain>
    </source>
</reference>
<gene>
    <name evidence="2" type="ORF">CUTER_03980</name>
</gene>
<dbReference type="SUPFAM" id="SSF88697">
    <property type="entry name" value="PUA domain-like"/>
    <property type="match status" value="1"/>
</dbReference>
<evidence type="ECO:0000259" key="1">
    <source>
        <dbReference type="Pfam" id="PF04266"/>
    </source>
</evidence>
<keyword evidence="3" id="KW-1185">Reference proteome</keyword>
<feature type="domain" description="ASCH" evidence="1">
    <location>
        <begin position="118"/>
        <end position="216"/>
    </location>
</feature>
<protein>
    <submittedName>
        <fullName evidence="2">ASCH domain-containing protein</fullName>
    </submittedName>
</protein>
<dbReference type="Pfam" id="PF04266">
    <property type="entry name" value="ASCH"/>
    <property type="match status" value="1"/>
</dbReference>
<reference evidence="2 3" key="1">
    <citation type="journal article" date="2015" name="Genome Announc.">
        <title>Virulence Factor Genes Detected in the Complete Genome Sequence of Corynebacterium uterequi DSM 45634, Isolated from the Uterus of a Maiden Mare.</title>
        <authorList>
            <person name="Ruckert C."/>
            <person name="Kriete M."/>
            <person name="Jaenicke S."/>
            <person name="Winkler A."/>
            <person name="Tauch A."/>
        </authorList>
    </citation>
    <scope>NUCLEOTIDE SEQUENCE [LARGE SCALE GENOMIC DNA]</scope>
    <source>
        <strain evidence="2 3">DSM 45634</strain>
    </source>
</reference>
<dbReference type="InterPro" id="IPR015947">
    <property type="entry name" value="PUA-like_sf"/>
</dbReference>
<dbReference type="AlphaFoldDB" id="A0A0G3HI45"/>
<dbReference type="EMBL" id="CP011546">
    <property type="protein sequence ID" value="AKK10802.1"/>
    <property type="molecule type" value="Genomic_DNA"/>
</dbReference>